<dbReference type="InterPro" id="IPR050798">
    <property type="entry name" value="YhaM_exoribonuc/phosphodiest"/>
</dbReference>
<dbReference type="PANTHER" id="PTHR37294">
    <property type="entry name" value="3'-5' EXORIBONUCLEASE YHAM"/>
    <property type="match status" value="1"/>
</dbReference>
<proteinExistence type="predicted"/>
<evidence type="ECO:0000313" key="3">
    <source>
        <dbReference type="EMBL" id="SDC18841.1"/>
    </source>
</evidence>
<name>A0A1G6JJI3_9FIRM</name>
<evidence type="ECO:0000313" key="4">
    <source>
        <dbReference type="Proteomes" id="UP000198943"/>
    </source>
</evidence>
<keyword evidence="4" id="KW-1185">Reference proteome</keyword>
<dbReference type="Pfam" id="PF01966">
    <property type="entry name" value="HD"/>
    <property type="match status" value="1"/>
</dbReference>
<gene>
    <name evidence="3" type="ORF">SAMN04487864_103148</name>
</gene>
<dbReference type="GO" id="GO:0016787">
    <property type="term" value="F:hydrolase activity"/>
    <property type="evidence" value="ECO:0007669"/>
    <property type="project" value="UniProtKB-KW"/>
</dbReference>
<evidence type="ECO:0000259" key="2">
    <source>
        <dbReference type="PROSITE" id="PS51831"/>
    </source>
</evidence>
<dbReference type="GO" id="GO:0031125">
    <property type="term" value="P:rRNA 3'-end processing"/>
    <property type="evidence" value="ECO:0007669"/>
    <property type="project" value="TreeGrafter"/>
</dbReference>
<organism evidence="3 4">
    <name type="scientific">Succiniclasticum ruminis</name>
    <dbReference type="NCBI Taxonomy" id="40841"/>
    <lineage>
        <taxon>Bacteria</taxon>
        <taxon>Bacillati</taxon>
        <taxon>Bacillota</taxon>
        <taxon>Negativicutes</taxon>
        <taxon>Acidaminococcales</taxon>
        <taxon>Acidaminococcaceae</taxon>
        <taxon>Succiniclasticum</taxon>
    </lineage>
</organism>
<dbReference type="NCBIfam" id="TIGR00277">
    <property type="entry name" value="HDIG"/>
    <property type="match status" value="1"/>
</dbReference>
<accession>A0A1G6JJI3</accession>
<dbReference type="RefSeq" id="WP_093729589.1">
    <property type="nucleotide sequence ID" value="NZ_FMYW01000003.1"/>
</dbReference>
<dbReference type="InterPro" id="IPR006674">
    <property type="entry name" value="HD_domain"/>
</dbReference>
<dbReference type="CDD" id="cd00077">
    <property type="entry name" value="HDc"/>
    <property type="match status" value="1"/>
</dbReference>
<keyword evidence="1" id="KW-0378">Hydrolase</keyword>
<dbReference type="SMART" id="SM00471">
    <property type="entry name" value="HDc"/>
    <property type="match status" value="1"/>
</dbReference>
<dbReference type="PROSITE" id="PS51831">
    <property type="entry name" value="HD"/>
    <property type="match status" value="1"/>
</dbReference>
<dbReference type="AlphaFoldDB" id="A0A1G6JJI3"/>
<protein>
    <submittedName>
        <fullName evidence="3">3'-5' exoribonuclease</fullName>
    </submittedName>
</protein>
<dbReference type="EMBL" id="FMYW01000003">
    <property type="protein sequence ID" value="SDC18841.1"/>
    <property type="molecule type" value="Genomic_DNA"/>
</dbReference>
<dbReference type="InterPro" id="IPR003607">
    <property type="entry name" value="HD/PDEase_dom"/>
</dbReference>
<reference evidence="4" key="1">
    <citation type="submission" date="2016-10" db="EMBL/GenBank/DDBJ databases">
        <authorList>
            <person name="Varghese N."/>
            <person name="Submissions S."/>
        </authorList>
    </citation>
    <scope>NUCLEOTIDE SEQUENCE [LARGE SCALE GENOMIC DNA]</scope>
    <source>
        <strain evidence="4">DSM 11005</strain>
    </source>
</reference>
<feature type="domain" description="HD" evidence="2">
    <location>
        <begin position="161"/>
        <end position="280"/>
    </location>
</feature>
<dbReference type="Proteomes" id="UP000198943">
    <property type="component" value="Unassembled WGS sequence"/>
</dbReference>
<sequence>MIENIKAGERITQAVLLRLQKVGNSSNGGVFARGTVEDNSGKIQFIAFDRDIVNRLRDLDAPKAFMISGPVDIVKYSSTLALQVVIQKLDNIMPEDDISNLVPTGGFDMAVYKNKLEMLVNGVKTPSLRTLLKKIFSGSFYEEFCKNPAGMKLHHAYLGGLLQHSVDVTELALAMAEAIGNTDKDLITAGALLHDIGKVKEISSGMGFPYTTEGRLLGHITMSVLMVREAAMELKMPAAALQQLEHIILSHHGDQEKGSPMACATKEAFIVHYADEVNSIMNQFDVKESKSAWEYNNMMKRYLMVK</sequence>
<dbReference type="PANTHER" id="PTHR37294:SF1">
    <property type="entry name" value="3'-5' EXORIBONUCLEASE YHAM"/>
    <property type="match status" value="1"/>
</dbReference>
<evidence type="ECO:0000256" key="1">
    <source>
        <dbReference type="ARBA" id="ARBA00022801"/>
    </source>
</evidence>
<dbReference type="OrthoDB" id="9778453at2"/>
<dbReference type="Gene3D" id="1.10.3210.10">
    <property type="entry name" value="Hypothetical protein af1432"/>
    <property type="match status" value="1"/>
</dbReference>
<dbReference type="SUPFAM" id="SSF109604">
    <property type="entry name" value="HD-domain/PDEase-like"/>
    <property type="match status" value="1"/>
</dbReference>
<dbReference type="InterPro" id="IPR006675">
    <property type="entry name" value="HDIG_dom"/>
</dbReference>